<dbReference type="Gene3D" id="3.40.50.150">
    <property type="entry name" value="Vaccinia Virus protein VP39"/>
    <property type="match status" value="1"/>
</dbReference>
<protein>
    <recommendedName>
        <fullName evidence="6">Ribosomal RNA small subunit methyltransferase G</fullName>
        <ecNumber evidence="6">2.1.1.170</ecNumber>
    </recommendedName>
    <alternativeName>
        <fullName evidence="6">16S rRNA 7-methylguanosine methyltransferase</fullName>
        <shortName evidence="6">16S rRNA m7G methyltransferase</shortName>
    </alternativeName>
</protein>
<comment type="caution">
    <text evidence="7">The sequence shown here is derived from an EMBL/GenBank/DDBJ whole genome shotgun (WGS) entry which is preliminary data.</text>
</comment>
<sequence length="232" mass="24756">MSGPHAADHDALAKRLAAGLAALGLSAHTELPRRALAYLDLLQQWNRVYNLTAVRDPADMLTHHLLDCLAVVRPLQQQLQRMGRGDVATVRILDVGSGGGLPGALLAMACPAWQVTCVDTVAKKAAFVAQVAAALALPNLRSVHARVEALQEAGYDVVCSRALATLADFTAWSRAALAPAGVWMAMKGRVPHDEMAALPPAIEVFHVEPLSVPGLNAERCLVWMRQRAAQST</sequence>
<evidence type="ECO:0000256" key="5">
    <source>
        <dbReference type="ARBA" id="ARBA00022691"/>
    </source>
</evidence>
<evidence type="ECO:0000313" key="10">
    <source>
        <dbReference type="Proteomes" id="UP000315577"/>
    </source>
</evidence>
<dbReference type="InterPro" id="IPR003682">
    <property type="entry name" value="rRNA_ssu_MeTfrase_G"/>
</dbReference>
<accession>A0A4R3LF02</accession>
<feature type="binding site" evidence="6">
    <location>
        <begin position="147"/>
        <end position="148"/>
    </location>
    <ligand>
        <name>S-adenosyl-L-methionine</name>
        <dbReference type="ChEBI" id="CHEBI:59789"/>
    </ligand>
</feature>
<dbReference type="Proteomes" id="UP000315577">
    <property type="component" value="Unassembled WGS sequence"/>
</dbReference>
<dbReference type="Pfam" id="PF02527">
    <property type="entry name" value="GidB"/>
    <property type="match status" value="1"/>
</dbReference>
<comment type="catalytic activity">
    <reaction evidence="6">
        <text>guanosine(527) in 16S rRNA + S-adenosyl-L-methionine = N(7)-methylguanosine(527) in 16S rRNA + S-adenosyl-L-homocysteine</text>
        <dbReference type="Rhea" id="RHEA:42732"/>
        <dbReference type="Rhea" id="RHEA-COMP:10209"/>
        <dbReference type="Rhea" id="RHEA-COMP:10210"/>
        <dbReference type="ChEBI" id="CHEBI:57856"/>
        <dbReference type="ChEBI" id="CHEBI:59789"/>
        <dbReference type="ChEBI" id="CHEBI:74269"/>
        <dbReference type="ChEBI" id="CHEBI:74480"/>
        <dbReference type="EC" id="2.1.1.170"/>
    </reaction>
</comment>
<dbReference type="CDD" id="cd02440">
    <property type="entry name" value="AdoMet_MTases"/>
    <property type="match status" value="1"/>
</dbReference>
<evidence type="ECO:0000256" key="1">
    <source>
        <dbReference type="ARBA" id="ARBA00022490"/>
    </source>
</evidence>
<dbReference type="RefSeq" id="WP_185971207.1">
    <property type="nucleotide sequence ID" value="NZ_DAIPFN010000014.1"/>
</dbReference>
<dbReference type="EMBL" id="SMAH01000006">
    <property type="protein sequence ID" value="TCS98015.1"/>
    <property type="molecule type" value="Genomic_DNA"/>
</dbReference>
<dbReference type="PANTHER" id="PTHR31760">
    <property type="entry name" value="S-ADENOSYL-L-METHIONINE-DEPENDENT METHYLTRANSFERASES SUPERFAMILY PROTEIN"/>
    <property type="match status" value="1"/>
</dbReference>
<keyword evidence="4 6" id="KW-0808">Transferase</keyword>
<dbReference type="NCBIfam" id="TIGR00138">
    <property type="entry name" value="rsmG_gidB"/>
    <property type="match status" value="1"/>
</dbReference>
<keyword evidence="5 6" id="KW-0949">S-adenosyl-L-methionine</keyword>
<dbReference type="AlphaFoldDB" id="A0A4R3LF02"/>
<evidence type="ECO:0000313" key="7">
    <source>
        <dbReference type="EMBL" id="TCS98015.1"/>
    </source>
</evidence>
<keyword evidence="2 6" id="KW-0698">rRNA processing</keyword>
<name>A0A4R3LF02_9BURK</name>
<dbReference type="HAMAP" id="MF_00074">
    <property type="entry name" value="16SrRNA_methyltr_G"/>
    <property type="match status" value="1"/>
</dbReference>
<dbReference type="SUPFAM" id="SSF53335">
    <property type="entry name" value="S-adenosyl-L-methionine-dependent methyltransferases"/>
    <property type="match status" value="1"/>
</dbReference>
<proteinExistence type="inferred from homology"/>
<evidence type="ECO:0000256" key="3">
    <source>
        <dbReference type="ARBA" id="ARBA00022603"/>
    </source>
</evidence>
<organism evidence="7 9">
    <name type="scientific">Tepidimonas ignava</name>
    <dbReference type="NCBI Taxonomy" id="114249"/>
    <lineage>
        <taxon>Bacteria</taxon>
        <taxon>Pseudomonadati</taxon>
        <taxon>Pseudomonadota</taxon>
        <taxon>Betaproteobacteria</taxon>
        <taxon>Burkholderiales</taxon>
        <taxon>Tepidimonas</taxon>
    </lineage>
</organism>
<evidence type="ECO:0000313" key="8">
    <source>
        <dbReference type="EMBL" id="TSE22522.1"/>
    </source>
</evidence>
<dbReference type="InterPro" id="IPR029063">
    <property type="entry name" value="SAM-dependent_MTases_sf"/>
</dbReference>
<keyword evidence="10" id="KW-1185">Reference proteome</keyword>
<dbReference type="Proteomes" id="UP000295536">
    <property type="component" value="Unassembled WGS sequence"/>
</dbReference>
<keyword evidence="3 6" id="KW-0489">Methyltransferase</keyword>
<reference evidence="8 10" key="2">
    <citation type="submission" date="2019-07" db="EMBL/GenBank/DDBJ databases">
        <title>Tepidimonas ignava SPS-1037 draft genome.</title>
        <authorList>
            <person name="Da Costa M.S."/>
            <person name="Froufe H.J.C."/>
            <person name="Egas C."/>
            <person name="Albuquerque L."/>
        </authorList>
    </citation>
    <scope>NUCLEOTIDE SEQUENCE [LARGE SCALE GENOMIC DNA]</scope>
    <source>
        <strain evidence="8 10">SPS-1037</strain>
    </source>
</reference>
<evidence type="ECO:0000313" key="9">
    <source>
        <dbReference type="Proteomes" id="UP000295536"/>
    </source>
</evidence>
<feature type="binding site" evidence="6">
    <location>
        <position position="101"/>
    </location>
    <ligand>
        <name>S-adenosyl-L-methionine</name>
        <dbReference type="ChEBI" id="CHEBI:59789"/>
    </ligand>
</feature>
<evidence type="ECO:0000256" key="2">
    <source>
        <dbReference type="ARBA" id="ARBA00022552"/>
    </source>
</evidence>
<dbReference type="PIRSF" id="PIRSF003078">
    <property type="entry name" value="GidB"/>
    <property type="match status" value="1"/>
</dbReference>
<comment type="similarity">
    <text evidence="6">Belongs to the methyltransferase superfamily. RNA methyltransferase RsmG family.</text>
</comment>
<gene>
    <name evidence="6 8" type="primary">rsmG</name>
    <name evidence="7" type="ORF">EDC36_1064</name>
    <name evidence="8" type="ORF">Tigna_00958</name>
</gene>
<reference evidence="7 9" key="1">
    <citation type="submission" date="2019-03" db="EMBL/GenBank/DDBJ databases">
        <title>Genomic Encyclopedia of Type Strains, Phase IV (KMG-IV): sequencing the most valuable type-strain genomes for metagenomic binning, comparative biology and taxonomic classification.</title>
        <authorList>
            <person name="Goeker M."/>
        </authorList>
    </citation>
    <scope>NUCLEOTIDE SEQUENCE [LARGE SCALE GENOMIC DNA]</scope>
    <source>
        <strain evidence="7 9">DSM 12034</strain>
    </source>
</reference>
<dbReference type="EMBL" id="VJNC01000005">
    <property type="protein sequence ID" value="TSE22522.1"/>
    <property type="molecule type" value="Genomic_DNA"/>
</dbReference>
<feature type="binding site" evidence="6">
    <location>
        <position position="161"/>
    </location>
    <ligand>
        <name>S-adenosyl-L-methionine</name>
        <dbReference type="ChEBI" id="CHEBI:59789"/>
    </ligand>
</feature>
<dbReference type="GO" id="GO:0070043">
    <property type="term" value="F:rRNA (guanine-N7-)-methyltransferase activity"/>
    <property type="evidence" value="ECO:0007669"/>
    <property type="project" value="UniProtKB-UniRule"/>
</dbReference>
<dbReference type="EC" id="2.1.1.170" evidence="6"/>
<comment type="function">
    <text evidence="6">Specifically methylates the N7 position of guanine in position 527 of 16S rRNA.</text>
</comment>
<evidence type="ECO:0000256" key="6">
    <source>
        <dbReference type="HAMAP-Rule" id="MF_00074"/>
    </source>
</evidence>
<dbReference type="PANTHER" id="PTHR31760:SF0">
    <property type="entry name" value="S-ADENOSYL-L-METHIONINE-DEPENDENT METHYLTRANSFERASES SUPERFAMILY PROTEIN"/>
    <property type="match status" value="1"/>
</dbReference>
<comment type="subcellular location">
    <subcellularLocation>
        <location evidence="6">Cytoplasm</location>
    </subcellularLocation>
</comment>
<keyword evidence="1 6" id="KW-0963">Cytoplasm</keyword>
<comment type="caution">
    <text evidence="6">Lacks conserved residue(s) required for the propagation of feature annotation.</text>
</comment>
<dbReference type="GO" id="GO:0005829">
    <property type="term" value="C:cytosol"/>
    <property type="evidence" value="ECO:0007669"/>
    <property type="project" value="TreeGrafter"/>
</dbReference>
<evidence type="ECO:0000256" key="4">
    <source>
        <dbReference type="ARBA" id="ARBA00022679"/>
    </source>
</evidence>
<feature type="binding site" evidence="6">
    <location>
        <position position="96"/>
    </location>
    <ligand>
        <name>S-adenosyl-L-methionine</name>
        <dbReference type="ChEBI" id="CHEBI:59789"/>
    </ligand>
</feature>